<feature type="compositionally biased region" description="Polar residues" evidence="5">
    <location>
        <begin position="54"/>
        <end position="64"/>
    </location>
</feature>
<gene>
    <name evidence="6" type="ORF">K437DRAFT_256294</name>
</gene>
<dbReference type="GO" id="GO:0032543">
    <property type="term" value="P:mitochondrial translation"/>
    <property type="evidence" value="ECO:0007669"/>
    <property type="project" value="TreeGrafter"/>
</dbReference>
<dbReference type="OrthoDB" id="275582at2759"/>
<dbReference type="InterPro" id="IPR012677">
    <property type="entry name" value="Nucleotide-bd_a/b_plait_sf"/>
</dbReference>
<comment type="caution">
    <text evidence="6">The sequence shown here is derived from an EMBL/GenBank/DDBJ whole genome shotgun (WGS) entry which is preliminary data.</text>
</comment>
<feature type="region of interest" description="Disordered" evidence="5">
    <location>
        <begin position="52"/>
        <end position="99"/>
    </location>
</feature>
<keyword evidence="7" id="KW-1185">Reference proteome</keyword>
<dbReference type="Gene3D" id="3.30.70.330">
    <property type="match status" value="1"/>
</dbReference>
<evidence type="ECO:0000256" key="5">
    <source>
        <dbReference type="SAM" id="MobiDB-lite"/>
    </source>
</evidence>
<dbReference type="SUPFAM" id="SSF54189">
    <property type="entry name" value="Ribosomal proteins S24e, L23 and L15e"/>
    <property type="match status" value="1"/>
</dbReference>
<dbReference type="InParanoid" id="A0A066W5P5"/>
<protein>
    <recommendedName>
        <fullName evidence="4">Large ribosomal subunit protein uL23m</fullName>
    </recommendedName>
</protein>
<dbReference type="AlphaFoldDB" id="A0A066W5P5"/>
<evidence type="ECO:0000256" key="4">
    <source>
        <dbReference type="ARBA" id="ARBA00039977"/>
    </source>
</evidence>
<sequence length="648" mass="72229">MASCGRAIARSIGAARRPPGSFRSLVTDFDGADIFATSNKANASISRKPVARNFVSSSSQRTPDATTMVTTPSPAAPAPQPALASTSAPSPDNSSRVVTKDELSKARLLMRWSWFPKASQQFAVLRTIVKGADPSSTILLPQSPPAWLGATFASAKHFRTARSRLWEPTAEELAAFLNKQPGEVDYARWIDNQLTRPAFADQGEIAAGEGGLPTRETKLDFILKPVWQSMTEEQQRQALTRVKFECARRLGWRTGYSAGFPVPQTDVADIELAVIANQIQETEQHLAKSVRTAADAASDSEGAPTVPALSPRQEGHAAKEEAEYRAALMQRKAALLKRQARLQNLKTLAEDRSARLAAMVPGAQITDETTAAINNTWAQLLQQENSLAWDDWCALSHAEREAEFKAAWKLRERSHVYIDDSPSSSILNGPLPRWYTKPQRAGQLQFLPNLTIRLVKNYTPTGEPYDAFKATFRVPLNMHKHMLRSYLLAIYGLRTTWARSSIYRSAITRNPRRGMRKERGSSKTYKKVELGLVEPFIWPEPELTFKTERLMSEDMEFERQRMHIKMTKAKRWRAKRPSDPISVTQPDGTRHTVKPQVIARAKGIPTARHSRILALLRNKKIDRENIIAEKLESLKSAAASSSSETSVV</sequence>
<evidence type="ECO:0000256" key="2">
    <source>
        <dbReference type="ARBA" id="ARBA00022980"/>
    </source>
</evidence>
<dbReference type="Proteomes" id="UP000027361">
    <property type="component" value="Unassembled WGS sequence"/>
</dbReference>
<reference evidence="6 7" key="1">
    <citation type="submission" date="2014-05" db="EMBL/GenBank/DDBJ databases">
        <title>Draft genome sequence of a rare smut relative, Tilletiaria anomala UBC 951.</title>
        <authorList>
            <consortium name="DOE Joint Genome Institute"/>
            <person name="Toome M."/>
            <person name="Kuo A."/>
            <person name="Henrissat B."/>
            <person name="Lipzen A."/>
            <person name="Tritt A."/>
            <person name="Yoshinaga Y."/>
            <person name="Zane M."/>
            <person name="Barry K."/>
            <person name="Grigoriev I.V."/>
            <person name="Spatafora J.W."/>
            <person name="Aimea M.C."/>
        </authorList>
    </citation>
    <scope>NUCLEOTIDE SEQUENCE [LARGE SCALE GENOMIC DNA]</scope>
    <source>
        <strain evidence="6 7">UBC 951</strain>
    </source>
</reference>
<proteinExistence type="inferred from homology"/>
<name>A0A066W5P5_TILAU</name>
<dbReference type="GO" id="GO:0005762">
    <property type="term" value="C:mitochondrial large ribosomal subunit"/>
    <property type="evidence" value="ECO:0007669"/>
    <property type="project" value="TreeGrafter"/>
</dbReference>
<feature type="compositionally biased region" description="Low complexity" evidence="5">
    <location>
        <begin position="81"/>
        <end position="91"/>
    </location>
</feature>
<dbReference type="InterPro" id="IPR012678">
    <property type="entry name" value="Ribosomal_uL23/eL15/eS24_sf"/>
</dbReference>
<evidence type="ECO:0000313" key="7">
    <source>
        <dbReference type="Proteomes" id="UP000027361"/>
    </source>
</evidence>
<feature type="region of interest" description="Disordered" evidence="5">
    <location>
        <begin position="568"/>
        <end position="591"/>
    </location>
</feature>
<evidence type="ECO:0000256" key="1">
    <source>
        <dbReference type="ARBA" id="ARBA00006700"/>
    </source>
</evidence>
<dbReference type="InterPro" id="IPR013025">
    <property type="entry name" value="Ribosomal_uL23-like"/>
</dbReference>
<keyword evidence="3" id="KW-0687">Ribonucleoprotein</keyword>
<dbReference type="EMBL" id="JMSN01000037">
    <property type="protein sequence ID" value="KDN46115.1"/>
    <property type="molecule type" value="Genomic_DNA"/>
</dbReference>
<keyword evidence="2" id="KW-0689">Ribosomal protein</keyword>
<dbReference type="HOGENOM" id="CLU_468673_0_0_1"/>
<organism evidence="6 7">
    <name type="scientific">Tilletiaria anomala (strain ATCC 24038 / CBS 436.72 / UBC 951)</name>
    <dbReference type="NCBI Taxonomy" id="1037660"/>
    <lineage>
        <taxon>Eukaryota</taxon>
        <taxon>Fungi</taxon>
        <taxon>Dikarya</taxon>
        <taxon>Basidiomycota</taxon>
        <taxon>Ustilaginomycotina</taxon>
        <taxon>Exobasidiomycetes</taxon>
        <taxon>Georgefischeriales</taxon>
        <taxon>Tilletiariaceae</taxon>
        <taxon>Tilletiaria</taxon>
    </lineage>
</organism>
<dbReference type="PANTHER" id="PTHR12059:SF5">
    <property type="entry name" value="LARGE RIBOSOMAL SUBUNIT PROTEIN UL23M"/>
    <property type="match status" value="1"/>
</dbReference>
<dbReference type="GeneID" id="25264383"/>
<accession>A0A066W5P5</accession>
<evidence type="ECO:0000256" key="3">
    <source>
        <dbReference type="ARBA" id="ARBA00023274"/>
    </source>
</evidence>
<dbReference type="PANTHER" id="PTHR12059">
    <property type="entry name" value="RIBOSOMAL PROTEIN L23-RELATED"/>
    <property type="match status" value="1"/>
</dbReference>
<dbReference type="RefSeq" id="XP_013243430.1">
    <property type="nucleotide sequence ID" value="XM_013387976.1"/>
</dbReference>
<evidence type="ECO:0000313" key="6">
    <source>
        <dbReference type="EMBL" id="KDN46115.1"/>
    </source>
</evidence>
<dbReference type="STRING" id="1037660.A0A066W5P5"/>
<feature type="region of interest" description="Disordered" evidence="5">
    <location>
        <begin position="293"/>
        <end position="318"/>
    </location>
</feature>
<comment type="similarity">
    <text evidence="1">Belongs to the universal ribosomal protein uL23 family.</text>
</comment>
<dbReference type="OMA" id="KTTRWRG"/>
<dbReference type="GO" id="GO:0003735">
    <property type="term" value="F:structural constituent of ribosome"/>
    <property type="evidence" value="ECO:0007669"/>
    <property type="project" value="InterPro"/>
</dbReference>